<sequence>MGTCEHKAYNFTSVRKPMYATNGMVCTSQPLAAQAGLAVLREGGNAVDAAIATAITLTVTEPNSNGLGSDAFVLVWADGALHGLNGSGASPQSLSLSAVKAGGYSAMPERGWIPVTVPGAPGAWAELHRRFGRLPFERLFSDAIRYAEEGYGVSPTTAKEWQEALQLMKPFAGKAPFAGFFDTFGYGGKGPKAGDRVYLPGHANTLRLLAESHCESLYRGELAKVIDEFSKSTGGYITKDDLATYHPEWQTPISYKYHGYDVWEMPPNTHGLVALMALAILDKVPCKQFGTADTVHKQIEALKQAYINGKAFITDPNHMSVSVEELLSPEYIQRLRNAIGNSAVKPKAVRPDSGGTVYLATADREGMMVSFIQSNYMGFGSGIVIPGYGIALNDRGANFSLDETHDNCLAGGKRPYHTIIPGFLTKDTLPVGPFGVMGAFMQPQGHVQAVMNMIDFAMNGQEALDAPRWQWIDGLRIEVEPGFGDDVVRRLKELGHIVKVNSDPTSFGRGQIIRRKEDGVLEGASEARADGLVAAY</sequence>
<dbReference type="PANTHER" id="PTHR43881:SF1">
    <property type="entry name" value="GAMMA-GLUTAMYLTRANSPEPTIDASE (AFU_ORTHOLOGUE AFUA_4G13580)"/>
    <property type="match status" value="1"/>
</dbReference>
<dbReference type="InterPro" id="IPR052896">
    <property type="entry name" value="GGT-like_enzyme"/>
</dbReference>
<proteinExistence type="predicted"/>
<organism evidence="1 2">
    <name type="scientific">Veillonella magna</name>
    <dbReference type="NCBI Taxonomy" id="464322"/>
    <lineage>
        <taxon>Bacteria</taxon>
        <taxon>Bacillati</taxon>
        <taxon>Bacillota</taxon>
        <taxon>Negativicutes</taxon>
        <taxon>Veillonellales</taxon>
        <taxon>Veillonellaceae</taxon>
        <taxon>Veillonella</taxon>
    </lineage>
</organism>
<dbReference type="RefSeq" id="WP_239449085.1">
    <property type="nucleotide sequence ID" value="NZ_JACJLA010000002.1"/>
</dbReference>
<dbReference type="Gene3D" id="1.10.246.130">
    <property type="match status" value="1"/>
</dbReference>
<dbReference type="Gene3D" id="3.60.20.40">
    <property type="match status" value="1"/>
</dbReference>
<accession>A0ABS2GE52</accession>
<dbReference type="InterPro" id="IPR029055">
    <property type="entry name" value="Ntn_hydrolases_N"/>
</dbReference>
<dbReference type="SUPFAM" id="SSF56235">
    <property type="entry name" value="N-terminal nucleophile aminohydrolases (Ntn hydrolases)"/>
    <property type="match status" value="1"/>
</dbReference>
<keyword evidence="2" id="KW-1185">Reference proteome</keyword>
<dbReference type="PANTHER" id="PTHR43881">
    <property type="entry name" value="GAMMA-GLUTAMYLTRANSPEPTIDASE (AFU_ORTHOLOGUE AFUA_4G13580)"/>
    <property type="match status" value="1"/>
</dbReference>
<evidence type="ECO:0000313" key="1">
    <source>
        <dbReference type="EMBL" id="MBM6911985.1"/>
    </source>
</evidence>
<dbReference type="EMBL" id="JACJLA010000002">
    <property type="protein sequence ID" value="MBM6911985.1"/>
    <property type="molecule type" value="Genomic_DNA"/>
</dbReference>
<reference evidence="1 2" key="1">
    <citation type="journal article" date="2021" name="Sci. Rep.">
        <title>The distribution of antibiotic resistance genes in chicken gut microbiota commensals.</title>
        <authorList>
            <person name="Juricova H."/>
            <person name="Matiasovicova J."/>
            <person name="Kubasova T."/>
            <person name="Cejkova D."/>
            <person name="Rychlik I."/>
        </authorList>
    </citation>
    <scope>NUCLEOTIDE SEQUENCE [LARGE SCALE GENOMIC DNA]</scope>
    <source>
        <strain evidence="1 2">An537</strain>
    </source>
</reference>
<dbReference type="Pfam" id="PF01019">
    <property type="entry name" value="G_glu_transpept"/>
    <property type="match status" value="1"/>
</dbReference>
<protein>
    <submittedName>
        <fullName evidence="1">Gamma-glutamyltransferase family protein</fullName>
    </submittedName>
</protein>
<dbReference type="InterPro" id="IPR043137">
    <property type="entry name" value="GGT_ssub_C"/>
</dbReference>
<gene>
    <name evidence="1" type="ORF">H6A01_01405</name>
</gene>
<dbReference type="Proteomes" id="UP000707138">
    <property type="component" value="Unassembled WGS sequence"/>
</dbReference>
<comment type="caution">
    <text evidence="1">The sequence shown here is derived from an EMBL/GenBank/DDBJ whole genome shotgun (WGS) entry which is preliminary data.</text>
</comment>
<dbReference type="InterPro" id="IPR043138">
    <property type="entry name" value="GGT_lsub"/>
</dbReference>
<dbReference type="PRINTS" id="PR01210">
    <property type="entry name" value="GGTRANSPTASE"/>
</dbReference>
<evidence type="ECO:0000313" key="2">
    <source>
        <dbReference type="Proteomes" id="UP000707138"/>
    </source>
</evidence>
<name>A0ABS2GE52_9FIRM</name>